<evidence type="ECO:0000313" key="3">
    <source>
        <dbReference type="Proteomes" id="UP000030700"/>
    </source>
</evidence>
<dbReference type="Proteomes" id="UP000030700">
    <property type="component" value="Unassembled WGS sequence"/>
</dbReference>
<evidence type="ECO:0000259" key="1">
    <source>
        <dbReference type="Pfam" id="PF01850"/>
    </source>
</evidence>
<dbReference type="InterPro" id="IPR002716">
    <property type="entry name" value="PIN_dom"/>
</dbReference>
<sequence>MKKTRIYIETSIVSYLTARMSRDLIVAARQQITQEWWDNHQSKFEVYISELVMQEAGIGDADAVQRRLGVIAAMPRLQVNAHVIALAKQIVRDHALPSKAIADATHIALAVVHQMEYLLTWNCKHIANAQLQKGIWSVIQQQGYPIPILCTPEELMGV</sequence>
<dbReference type="InterPro" id="IPR029060">
    <property type="entry name" value="PIN-like_dom_sf"/>
</dbReference>
<accession>A0A0S6W0G5</accession>
<dbReference type="HOGENOM" id="CLU_119411_0_0_0"/>
<dbReference type="Pfam" id="PF01850">
    <property type="entry name" value="PIN"/>
    <property type="match status" value="1"/>
</dbReference>
<feature type="domain" description="PIN" evidence="1">
    <location>
        <begin position="6"/>
        <end position="120"/>
    </location>
</feature>
<evidence type="ECO:0000313" key="2">
    <source>
        <dbReference type="EMBL" id="GAK53127.1"/>
    </source>
</evidence>
<gene>
    <name evidence="2" type="ORF">U14_04387</name>
</gene>
<dbReference type="CDD" id="cd18687">
    <property type="entry name" value="PIN_VapC-like"/>
    <property type="match status" value="1"/>
</dbReference>
<dbReference type="STRING" id="1499966.U14_04387"/>
<name>A0A0S6W0G5_9BACT</name>
<dbReference type="Gene3D" id="3.40.50.1010">
    <property type="entry name" value="5'-nuclease"/>
    <property type="match status" value="1"/>
</dbReference>
<keyword evidence="3" id="KW-1185">Reference proteome</keyword>
<dbReference type="SUPFAM" id="SSF88723">
    <property type="entry name" value="PIN domain-like"/>
    <property type="match status" value="1"/>
</dbReference>
<dbReference type="EMBL" id="DF820459">
    <property type="protein sequence ID" value="GAK53127.1"/>
    <property type="molecule type" value="Genomic_DNA"/>
</dbReference>
<dbReference type="AlphaFoldDB" id="A0A0S6W0G5"/>
<protein>
    <recommendedName>
        <fullName evidence="1">PIN domain-containing protein</fullName>
    </recommendedName>
</protein>
<proteinExistence type="predicted"/>
<reference evidence="2" key="1">
    <citation type="journal article" date="2015" name="PeerJ">
        <title>First genomic representation of candidate bacterial phylum KSB3 points to enhanced environmental sensing as a trigger of wastewater bulking.</title>
        <authorList>
            <person name="Sekiguchi Y."/>
            <person name="Ohashi A."/>
            <person name="Parks D.H."/>
            <person name="Yamauchi T."/>
            <person name="Tyson G.W."/>
            <person name="Hugenholtz P."/>
        </authorList>
    </citation>
    <scope>NUCLEOTIDE SEQUENCE [LARGE SCALE GENOMIC DNA]</scope>
</reference>
<organism evidence="2">
    <name type="scientific">Candidatus Moduliflexus flocculans</name>
    <dbReference type="NCBI Taxonomy" id="1499966"/>
    <lineage>
        <taxon>Bacteria</taxon>
        <taxon>Candidatus Moduliflexota</taxon>
        <taxon>Candidatus Moduliflexia</taxon>
        <taxon>Candidatus Moduliflexales</taxon>
        <taxon>Candidatus Moduliflexaceae</taxon>
    </lineage>
</organism>